<name>X1CAB6_9ZZZZ</name>
<sequence length="77" mass="9054">MDKKTKIDEQSINPCGATCILCEEFHKNKIGAAEWLLRRTAIWVADFVEDIPNFDENSFYKESGFNLKEFLKGLFWY</sequence>
<gene>
    <name evidence="1" type="ORF">S01H4_35767</name>
</gene>
<protein>
    <submittedName>
        <fullName evidence="1">Uncharacterized protein</fullName>
    </submittedName>
</protein>
<dbReference type="AlphaFoldDB" id="X1CAB6"/>
<dbReference type="EMBL" id="BART01019051">
    <property type="protein sequence ID" value="GAG81291.1"/>
    <property type="molecule type" value="Genomic_DNA"/>
</dbReference>
<feature type="non-terminal residue" evidence="1">
    <location>
        <position position="77"/>
    </location>
</feature>
<proteinExistence type="predicted"/>
<accession>X1CAB6</accession>
<reference evidence="1" key="1">
    <citation type="journal article" date="2014" name="Front. Microbiol.">
        <title>High frequency of phylogenetically diverse reductive dehalogenase-homologous genes in deep subseafloor sedimentary metagenomes.</title>
        <authorList>
            <person name="Kawai M."/>
            <person name="Futagami T."/>
            <person name="Toyoda A."/>
            <person name="Takaki Y."/>
            <person name="Nishi S."/>
            <person name="Hori S."/>
            <person name="Arai W."/>
            <person name="Tsubouchi T."/>
            <person name="Morono Y."/>
            <person name="Uchiyama I."/>
            <person name="Ito T."/>
            <person name="Fujiyama A."/>
            <person name="Inagaki F."/>
            <person name="Takami H."/>
        </authorList>
    </citation>
    <scope>NUCLEOTIDE SEQUENCE</scope>
    <source>
        <strain evidence="1">Expedition CK06-06</strain>
    </source>
</reference>
<organism evidence="1">
    <name type="scientific">marine sediment metagenome</name>
    <dbReference type="NCBI Taxonomy" id="412755"/>
    <lineage>
        <taxon>unclassified sequences</taxon>
        <taxon>metagenomes</taxon>
        <taxon>ecological metagenomes</taxon>
    </lineage>
</organism>
<comment type="caution">
    <text evidence="1">The sequence shown here is derived from an EMBL/GenBank/DDBJ whole genome shotgun (WGS) entry which is preliminary data.</text>
</comment>
<evidence type="ECO:0000313" key="1">
    <source>
        <dbReference type="EMBL" id="GAG81291.1"/>
    </source>
</evidence>